<accession>A0A066VCR9</accession>
<reference evidence="5 6" key="1">
    <citation type="submission" date="2014-05" db="EMBL/GenBank/DDBJ databases">
        <title>Draft genome sequence of a rare smut relative, Tilletiaria anomala UBC 951.</title>
        <authorList>
            <consortium name="DOE Joint Genome Institute"/>
            <person name="Toome M."/>
            <person name="Kuo A."/>
            <person name="Henrissat B."/>
            <person name="Lipzen A."/>
            <person name="Tritt A."/>
            <person name="Yoshinaga Y."/>
            <person name="Zane M."/>
            <person name="Barry K."/>
            <person name="Grigoriev I.V."/>
            <person name="Spatafora J.W."/>
            <person name="Aimea M.C."/>
        </authorList>
    </citation>
    <scope>NUCLEOTIDE SEQUENCE [LARGE SCALE GENOMIC DNA]</scope>
    <source>
        <strain evidence="5 6">UBC 951</strain>
    </source>
</reference>
<feature type="compositionally biased region" description="Low complexity" evidence="4">
    <location>
        <begin position="27"/>
        <end position="37"/>
    </location>
</feature>
<comment type="similarity">
    <text evidence="3">Belongs to the MT-A70-like family.</text>
</comment>
<evidence type="ECO:0000256" key="1">
    <source>
        <dbReference type="ARBA" id="ARBA00004123"/>
    </source>
</evidence>
<feature type="region of interest" description="Disordered" evidence="4">
    <location>
        <begin position="61"/>
        <end position="86"/>
    </location>
</feature>
<evidence type="ECO:0000256" key="2">
    <source>
        <dbReference type="ARBA" id="ARBA00023242"/>
    </source>
</evidence>
<feature type="compositionally biased region" description="Polar residues" evidence="4">
    <location>
        <begin position="517"/>
        <end position="530"/>
    </location>
</feature>
<keyword evidence="6" id="KW-1185">Reference proteome</keyword>
<dbReference type="PANTHER" id="PTHR13107">
    <property type="entry name" value="N6-ADENOSINE-METHYLTRANSFERASE NON-CATALYTIC SUBUNIT"/>
    <property type="match status" value="1"/>
</dbReference>
<feature type="compositionally biased region" description="Gly residues" evidence="4">
    <location>
        <begin position="502"/>
        <end position="513"/>
    </location>
</feature>
<dbReference type="OMA" id="IVCIRTN"/>
<dbReference type="EMBL" id="JMSN01000107">
    <property type="protein sequence ID" value="KDN39256.1"/>
    <property type="molecule type" value="Genomic_DNA"/>
</dbReference>
<evidence type="ECO:0000256" key="4">
    <source>
        <dbReference type="SAM" id="MobiDB-lite"/>
    </source>
</evidence>
<sequence>MAHVGSTGAVMVENYRAFRQEIRDRQQQMLQAGQPAQHESESDQGPSLIPIRSSPLWKRYCDRESNDPQATTGPLPSDTCASRKLGPNYIPEEETIRNDYSQHFVDSGCGVLPASAVRNPSIESRFIEYPKLRKLVEIHGQLVELIAHPPTYLKADLLQSLAPATRFDPAVDPSHHFHLNHLLPIKYDVVLIDPPLESYQWEAAPTAPSLNASGCGPKHLKSAGAFWSWDQIANLPVPQLVAKESFIFLWVGSGARNGLERGRELLSRWGFRRCEDICWLAIDPETEADTLKGNNFQSSTSSGLTRTVQHCLMGIRGTVRRSNDTNFVHCNIDTDVILWPPEKGADRLISKPPELYNLIENFCLGTRRIELFGRNRNLRRGWLTVGAEVGPGFAGWSKSQGHLRAQAVPYQKSTYDSHFRIDPPGCDLKDRQNVVPFSTETDALRPKSPMPRGAGMNSISLVRGNALTPGSRGISPMHSPGLNSDVNLTPEADLNSPKSRLGGAGLSGLGAGGPKTVSVQSGSETLSGPQASVLGLKGAPIRSGPSGLGRTVH</sequence>
<name>A0A066VCR9_TILAU</name>
<dbReference type="InterPro" id="IPR007757">
    <property type="entry name" value="MT-A70-like"/>
</dbReference>
<dbReference type="STRING" id="1037660.A0A066VCR9"/>
<evidence type="ECO:0000313" key="6">
    <source>
        <dbReference type="Proteomes" id="UP000027361"/>
    </source>
</evidence>
<dbReference type="OrthoDB" id="14833at2759"/>
<dbReference type="HOGENOM" id="CLU_537620_0_0_1"/>
<comment type="caution">
    <text evidence="5">The sequence shown here is derived from an EMBL/GenBank/DDBJ whole genome shotgun (WGS) entry which is preliminary data.</text>
</comment>
<comment type="subcellular location">
    <subcellularLocation>
        <location evidence="1">Nucleus</location>
    </subcellularLocation>
</comment>
<proteinExistence type="inferred from homology"/>
<feature type="region of interest" description="Disordered" evidence="4">
    <location>
        <begin position="466"/>
        <end position="553"/>
    </location>
</feature>
<dbReference type="Pfam" id="PF05063">
    <property type="entry name" value="MT-A70"/>
    <property type="match status" value="1"/>
</dbReference>
<gene>
    <name evidence="5" type="ORF">K437DRAFT_239649</name>
</gene>
<protein>
    <submittedName>
        <fullName evidence="5">MT-A70-domain-containing protein</fullName>
    </submittedName>
</protein>
<organism evidence="5 6">
    <name type="scientific">Tilletiaria anomala (strain ATCC 24038 / CBS 436.72 / UBC 951)</name>
    <dbReference type="NCBI Taxonomy" id="1037660"/>
    <lineage>
        <taxon>Eukaryota</taxon>
        <taxon>Fungi</taxon>
        <taxon>Dikarya</taxon>
        <taxon>Basidiomycota</taxon>
        <taxon>Ustilaginomycotina</taxon>
        <taxon>Exobasidiomycetes</taxon>
        <taxon>Georgefischeriales</taxon>
        <taxon>Tilletiariaceae</taxon>
        <taxon>Tilletiaria</taxon>
    </lineage>
</organism>
<evidence type="ECO:0000256" key="3">
    <source>
        <dbReference type="PROSITE-ProRule" id="PRU00489"/>
    </source>
</evidence>
<dbReference type="PROSITE" id="PS51592">
    <property type="entry name" value="SAM_MTA70L_2"/>
    <property type="match status" value="1"/>
</dbReference>
<keyword evidence="2" id="KW-0539">Nucleus</keyword>
<dbReference type="GO" id="GO:0005634">
    <property type="term" value="C:nucleus"/>
    <property type="evidence" value="ECO:0007669"/>
    <property type="project" value="UniProtKB-SubCell"/>
</dbReference>
<dbReference type="RefSeq" id="XP_013240978.1">
    <property type="nucleotide sequence ID" value="XM_013385524.1"/>
</dbReference>
<dbReference type="InParanoid" id="A0A066VCR9"/>
<dbReference type="GO" id="GO:0036396">
    <property type="term" value="C:RNA N6-methyladenosine methyltransferase complex"/>
    <property type="evidence" value="ECO:0007669"/>
    <property type="project" value="TreeGrafter"/>
</dbReference>
<feature type="region of interest" description="Disordered" evidence="4">
    <location>
        <begin position="26"/>
        <end position="49"/>
    </location>
</feature>
<dbReference type="Proteomes" id="UP000027361">
    <property type="component" value="Unassembled WGS sequence"/>
</dbReference>
<evidence type="ECO:0000313" key="5">
    <source>
        <dbReference type="EMBL" id="KDN39256.1"/>
    </source>
</evidence>
<dbReference type="GO" id="GO:0003729">
    <property type="term" value="F:mRNA binding"/>
    <property type="evidence" value="ECO:0007669"/>
    <property type="project" value="TreeGrafter"/>
</dbReference>
<dbReference type="GeneID" id="25263012"/>
<dbReference type="PROSITE" id="PS51143">
    <property type="entry name" value="MT_A70"/>
    <property type="match status" value="1"/>
</dbReference>
<dbReference type="AlphaFoldDB" id="A0A066VCR9"/>
<dbReference type="InterPro" id="IPR045123">
    <property type="entry name" value="METTL14-like"/>
</dbReference>
<dbReference type="PANTHER" id="PTHR13107:SF0">
    <property type="entry name" value="N6-ADENOSINE-METHYLTRANSFERASE NON-CATALYTIC SUBUNIT"/>
    <property type="match status" value="1"/>
</dbReference>